<dbReference type="Proteomes" id="UP001498771">
    <property type="component" value="Unassembled WGS sequence"/>
</dbReference>
<evidence type="ECO:0000259" key="10">
    <source>
        <dbReference type="Pfam" id="PF05690"/>
    </source>
</evidence>
<gene>
    <name evidence="11" type="ORF">BZA70DRAFT_275604</name>
</gene>
<comment type="caution">
    <text evidence="11">The sequence shown here is derived from an EMBL/GenBank/DDBJ whole genome shotgun (WGS) entry which is preliminary data.</text>
</comment>
<evidence type="ECO:0000256" key="8">
    <source>
        <dbReference type="PROSITE-ProRule" id="PRU00481"/>
    </source>
</evidence>
<organism evidence="11 12">
    <name type="scientific">Myxozyma melibiosi</name>
    <dbReference type="NCBI Taxonomy" id="54550"/>
    <lineage>
        <taxon>Eukaryota</taxon>
        <taxon>Fungi</taxon>
        <taxon>Dikarya</taxon>
        <taxon>Ascomycota</taxon>
        <taxon>Saccharomycotina</taxon>
        <taxon>Lipomycetes</taxon>
        <taxon>Lipomycetales</taxon>
        <taxon>Lipomycetaceae</taxon>
        <taxon>Myxozyma</taxon>
    </lineage>
</organism>
<dbReference type="EC" id="4.3.3.6" evidence="3"/>
<evidence type="ECO:0000259" key="9">
    <source>
        <dbReference type="Pfam" id="PF01680"/>
    </source>
</evidence>
<dbReference type="InterPro" id="IPR001852">
    <property type="entry name" value="PdxS/SNZ"/>
</dbReference>
<dbReference type="SUPFAM" id="SSF51366">
    <property type="entry name" value="Ribulose-phoshate binding barrel"/>
    <property type="match status" value="1"/>
</dbReference>
<protein>
    <recommendedName>
        <fullName evidence="3">pyridoxal 5'-phosphate synthase (glutamine hydrolyzing)</fullName>
        <ecNumber evidence="3">4.3.3.6</ecNumber>
    </recommendedName>
</protein>
<keyword evidence="5" id="KW-0456">Lyase</keyword>
<dbReference type="PIRSF" id="PIRSF029271">
    <property type="entry name" value="Pdx1"/>
    <property type="match status" value="1"/>
</dbReference>
<evidence type="ECO:0000313" key="11">
    <source>
        <dbReference type="EMBL" id="KAK7206059.1"/>
    </source>
</evidence>
<evidence type="ECO:0000256" key="1">
    <source>
        <dbReference type="ARBA" id="ARBA00004737"/>
    </source>
</evidence>
<evidence type="ECO:0000256" key="6">
    <source>
        <dbReference type="ARBA" id="ARBA00023270"/>
    </source>
</evidence>
<keyword evidence="4" id="KW-0663">Pyridoxal phosphate</keyword>
<dbReference type="InterPro" id="IPR033983">
    <property type="entry name" value="Thiazole_synthase_ThiG"/>
</dbReference>
<evidence type="ECO:0000256" key="5">
    <source>
        <dbReference type="ARBA" id="ARBA00023239"/>
    </source>
</evidence>
<dbReference type="EMBL" id="JBBJBU010000003">
    <property type="protein sequence ID" value="KAK7206059.1"/>
    <property type="molecule type" value="Genomic_DNA"/>
</dbReference>
<dbReference type="CDD" id="cd04727">
    <property type="entry name" value="pdxS"/>
    <property type="match status" value="1"/>
</dbReference>
<dbReference type="HAMAP" id="MF_01824">
    <property type="entry name" value="PdxS"/>
    <property type="match status" value="1"/>
</dbReference>
<dbReference type="PROSITE" id="PS51129">
    <property type="entry name" value="PDXS_SNZ_2"/>
    <property type="match status" value="1"/>
</dbReference>
<dbReference type="InterPro" id="IPR013785">
    <property type="entry name" value="Aldolase_TIM"/>
</dbReference>
<feature type="domain" description="Thiazole synthase ThiG" evidence="10">
    <location>
        <begin position="229"/>
        <end position="273"/>
    </location>
</feature>
<dbReference type="PANTHER" id="PTHR31829:SF0">
    <property type="entry name" value="PYRIDOXAL 5'-PHOSPHATE SYNTHASE SUBUNIT SNZ1-RELATED"/>
    <property type="match status" value="1"/>
</dbReference>
<name>A0ABR1F892_9ASCO</name>
<evidence type="ECO:0000256" key="7">
    <source>
        <dbReference type="ARBA" id="ARBA00047992"/>
    </source>
</evidence>
<reference evidence="11 12" key="1">
    <citation type="submission" date="2024-03" db="EMBL/GenBank/DDBJ databases">
        <title>Genome-scale model development and genomic sequencing of the oleaginous clade Lipomyces.</title>
        <authorList>
            <consortium name="Lawrence Berkeley National Laboratory"/>
            <person name="Czajka J.J."/>
            <person name="Han Y."/>
            <person name="Kim J."/>
            <person name="Mondo S.J."/>
            <person name="Hofstad B.A."/>
            <person name="Robles A."/>
            <person name="Haridas S."/>
            <person name="Riley R."/>
            <person name="LaButti K."/>
            <person name="Pangilinan J."/>
            <person name="Andreopoulos W."/>
            <person name="Lipzen A."/>
            <person name="Yan J."/>
            <person name="Wang M."/>
            <person name="Ng V."/>
            <person name="Grigoriev I.V."/>
            <person name="Spatafora J.W."/>
            <person name="Magnuson J.K."/>
            <person name="Baker S.E."/>
            <person name="Pomraning K.R."/>
        </authorList>
    </citation>
    <scope>NUCLEOTIDE SEQUENCE [LARGE SCALE GENOMIC DNA]</scope>
    <source>
        <strain evidence="11 12">Phaff 52-87</strain>
    </source>
</reference>
<evidence type="ECO:0000256" key="4">
    <source>
        <dbReference type="ARBA" id="ARBA00022898"/>
    </source>
</evidence>
<dbReference type="Gene3D" id="3.20.20.70">
    <property type="entry name" value="Aldolase class I"/>
    <property type="match status" value="1"/>
</dbReference>
<accession>A0ABR1F892</accession>
<evidence type="ECO:0000313" key="12">
    <source>
        <dbReference type="Proteomes" id="UP001498771"/>
    </source>
</evidence>
<dbReference type="InterPro" id="IPR011060">
    <property type="entry name" value="RibuloseP-bd_barrel"/>
</dbReference>
<dbReference type="Pfam" id="PF05690">
    <property type="entry name" value="ThiG"/>
    <property type="match status" value="1"/>
</dbReference>
<evidence type="ECO:0000256" key="2">
    <source>
        <dbReference type="ARBA" id="ARBA00007281"/>
    </source>
</evidence>
<dbReference type="RefSeq" id="XP_064769092.1">
    <property type="nucleotide sequence ID" value="XM_064912176.1"/>
</dbReference>
<dbReference type="Pfam" id="PF01680">
    <property type="entry name" value="SOR_SNZ"/>
    <property type="match status" value="1"/>
</dbReference>
<proteinExistence type="inferred from homology"/>
<dbReference type="NCBIfam" id="TIGR00343">
    <property type="entry name" value="pyridoxal 5'-phosphate synthase lyase subunit PdxS"/>
    <property type="match status" value="1"/>
</dbReference>
<evidence type="ECO:0000256" key="3">
    <source>
        <dbReference type="ARBA" id="ARBA00012084"/>
    </source>
</evidence>
<feature type="domain" description="PdxS/SNZ N-terminal" evidence="9">
    <location>
        <begin position="23"/>
        <end position="228"/>
    </location>
</feature>
<sequence>MSEKSSTPRPPVDDKLLAANTSFTLKTGLAQMLKGGVIMDVVNAEQAIIAERAGACAVMALERVPADIRAEGGVARMSDPKLINEIIDAVSIPVMAKCRIGHFVEAQILESLGVDYIDESEVLTPADQTHHIVKHNFKVPFVCGARNLGEALRRISEGAAMMRTKGEAGTGDVTEAVKHIRQINQEIRKAANMPDEELFVYAKELGVSYHLLKDTARKGHLSVVNFAAGGIATPADAALCMQLGCDGVFVGSGIFLGHNPEKRARAIVQAVTHFNDAKVLAEVSTDLGPAMVGRTVESLKETEKLAGRGW</sequence>
<keyword evidence="6" id="KW-0704">Schiff base</keyword>
<comment type="similarity">
    <text evidence="2 8">Belongs to the PdxS/SNZ family.</text>
</comment>
<comment type="catalytic activity">
    <reaction evidence="7">
        <text>aldehydo-D-ribose 5-phosphate + D-glyceraldehyde 3-phosphate + L-glutamine = pyridoxal 5'-phosphate + L-glutamate + phosphate + 3 H2O + H(+)</text>
        <dbReference type="Rhea" id="RHEA:31507"/>
        <dbReference type="ChEBI" id="CHEBI:15377"/>
        <dbReference type="ChEBI" id="CHEBI:15378"/>
        <dbReference type="ChEBI" id="CHEBI:29985"/>
        <dbReference type="ChEBI" id="CHEBI:43474"/>
        <dbReference type="ChEBI" id="CHEBI:58273"/>
        <dbReference type="ChEBI" id="CHEBI:58359"/>
        <dbReference type="ChEBI" id="CHEBI:59776"/>
        <dbReference type="ChEBI" id="CHEBI:597326"/>
        <dbReference type="EC" id="4.3.3.6"/>
    </reaction>
</comment>
<dbReference type="PANTHER" id="PTHR31829">
    <property type="entry name" value="PYRIDOXAL 5'-PHOSPHATE SYNTHASE SUBUNIT SNZ1-RELATED"/>
    <property type="match status" value="1"/>
</dbReference>
<dbReference type="InterPro" id="IPR033755">
    <property type="entry name" value="PdxS/SNZ_N"/>
</dbReference>
<dbReference type="NCBIfam" id="NF003215">
    <property type="entry name" value="PRK04180.1"/>
    <property type="match status" value="1"/>
</dbReference>
<dbReference type="GeneID" id="90037688"/>
<comment type="pathway">
    <text evidence="1">Cofactor biosynthesis; pyridoxal 5'-phosphate biosynthesis.</text>
</comment>
<keyword evidence="12" id="KW-1185">Reference proteome</keyword>